<dbReference type="PANTHER" id="PTHR11895">
    <property type="entry name" value="TRANSAMIDASE"/>
    <property type="match status" value="1"/>
</dbReference>
<name>A0A1E3H2B7_9HYPH</name>
<dbReference type="InterPro" id="IPR023631">
    <property type="entry name" value="Amidase_dom"/>
</dbReference>
<evidence type="ECO:0000259" key="1">
    <source>
        <dbReference type="Pfam" id="PF01425"/>
    </source>
</evidence>
<protein>
    <submittedName>
        <fullName evidence="2">Allophanate hydrolase</fullName>
        <ecNumber evidence="2">3.5.1.54</ecNumber>
    </submittedName>
</protein>
<dbReference type="EC" id="3.5.1.54" evidence="2"/>
<dbReference type="InterPro" id="IPR000120">
    <property type="entry name" value="Amidase"/>
</dbReference>
<dbReference type="Proteomes" id="UP000094622">
    <property type="component" value="Unassembled WGS sequence"/>
</dbReference>
<dbReference type="EMBL" id="MCRJ01000067">
    <property type="protein sequence ID" value="ODN69946.1"/>
    <property type="molecule type" value="Genomic_DNA"/>
</dbReference>
<dbReference type="GO" id="GO:0004039">
    <property type="term" value="F:allophanate hydrolase activity"/>
    <property type="evidence" value="ECO:0007669"/>
    <property type="project" value="UniProtKB-EC"/>
</dbReference>
<dbReference type="Gene3D" id="3.90.1300.10">
    <property type="entry name" value="Amidase signature (AS) domain"/>
    <property type="match status" value="1"/>
</dbReference>
<dbReference type="InterPro" id="IPR014085">
    <property type="entry name" value="Allophanate_hydrolase"/>
</dbReference>
<sequence>MPTFDFDIASLRRAYAAGLDPAEVVGDVYRRIAAVDDPGIFIALFDEAEVVAAARALPAFDPALYPLWGVPCAVKDNIDVAGLPTTAACPAYAYRPAHDAVAVARLRAAGALVIGKTNLDQFATGLVGVRTPYPVPRNACDPSLVPGGSSSGSAVAVAHGLVGFSLGTDTAGSGRVPAGLNNIVGLKPTVGAVPATGMLPACRTLDCISVFAATVSDAWAVFSVIGGFDAADPYSRPFAAALPTDTSALRIGIPDATSRIFFGDTIAEAAFDAALADLAALGATFTPVDLSPFFEVARLLYEGAWVAERHAVLEPFLATNRDDVHPVTLAITEKALGLTATDAFRGFYRLADLRRQTAPVWEAIDLLVVPTAPSICTLEEIAAEPVAANSRLGTYTNFVNLLDLSALAVPGRYRSDGRPAGVTLIGPAFADGRLAALGAALHGASGLPAGATETVVAETLP</sequence>
<dbReference type="AlphaFoldDB" id="A0A1E3H2B7"/>
<dbReference type="PATRIC" id="fig|1439726.3.peg.2866"/>
<feature type="domain" description="Amidase" evidence="1">
    <location>
        <begin position="23"/>
        <end position="434"/>
    </location>
</feature>
<dbReference type="Gene3D" id="1.20.58.1700">
    <property type="match status" value="1"/>
</dbReference>
<organism evidence="2 3">
    <name type="scientific">Methylobrevis pamukkalensis</name>
    <dbReference type="NCBI Taxonomy" id="1439726"/>
    <lineage>
        <taxon>Bacteria</taxon>
        <taxon>Pseudomonadati</taxon>
        <taxon>Pseudomonadota</taxon>
        <taxon>Alphaproteobacteria</taxon>
        <taxon>Hyphomicrobiales</taxon>
        <taxon>Pleomorphomonadaceae</taxon>
        <taxon>Methylobrevis</taxon>
    </lineage>
</organism>
<accession>A0A1E3H2B7</accession>
<dbReference type="SUPFAM" id="SSF75304">
    <property type="entry name" value="Amidase signature (AS) enzymes"/>
    <property type="match status" value="1"/>
</dbReference>
<reference evidence="2 3" key="1">
    <citation type="submission" date="2016-07" db="EMBL/GenBank/DDBJ databases">
        <title>Draft Genome Sequence of Methylobrevis pamukkalensis PK2.</title>
        <authorList>
            <person name="Vasilenko O.V."/>
            <person name="Doronina N.V."/>
            <person name="Shmareva M.N."/>
            <person name="Tarlachkov S.V."/>
            <person name="Mustakhimov I."/>
            <person name="Trotsenko Y.A."/>
        </authorList>
    </citation>
    <scope>NUCLEOTIDE SEQUENCE [LARGE SCALE GENOMIC DNA]</scope>
    <source>
        <strain evidence="2 3">PK2</strain>
    </source>
</reference>
<comment type="caution">
    <text evidence="2">The sequence shown here is derived from an EMBL/GenBank/DDBJ whole genome shotgun (WGS) entry which is preliminary data.</text>
</comment>
<dbReference type="NCBIfam" id="TIGR02713">
    <property type="entry name" value="allophanate_hyd"/>
    <property type="match status" value="1"/>
</dbReference>
<dbReference type="NCBIfam" id="NF006043">
    <property type="entry name" value="PRK08186.1"/>
    <property type="match status" value="1"/>
</dbReference>
<gene>
    <name evidence="2" type="primary">atzF_1</name>
    <name evidence="2" type="ORF">A6302_02719</name>
</gene>
<dbReference type="OrthoDB" id="9811471at2"/>
<keyword evidence="2" id="KW-0378">Hydrolase</keyword>
<keyword evidence="3" id="KW-1185">Reference proteome</keyword>
<evidence type="ECO:0000313" key="2">
    <source>
        <dbReference type="EMBL" id="ODN69946.1"/>
    </source>
</evidence>
<dbReference type="Pfam" id="PF01425">
    <property type="entry name" value="Amidase"/>
    <property type="match status" value="1"/>
</dbReference>
<proteinExistence type="predicted"/>
<dbReference type="InterPro" id="IPR036928">
    <property type="entry name" value="AS_sf"/>
</dbReference>
<dbReference type="PANTHER" id="PTHR11895:SF169">
    <property type="entry name" value="GLUTAMYL-TRNA(GLN) AMIDOTRANSFERASE"/>
    <property type="match status" value="1"/>
</dbReference>
<evidence type="ECO:0000313" key="3">
    <source>
        <dbReference type="Proteomes" id="UP000094622"/>
    </source>
</evidence>